<reference evidence="2" key="1">
    <citation type="submission" date="2018-06" db="EMBL/GenBank/DDBJ databases">
        <authorList>
            <person name="Zhirakovskaya E."/>
        </authorList>
    </citation>
    <scope>NUCLEOTIDE SEQUENCE</scope>
</reference>
<keyword evidence="1" id="KW-0472">Membrane</keyword>
<feature type="transmembrane region" description="Helical" evidence="1">
    <location>
        <begin position="59"/>
        <end position="77"/>
    </location>
</feature>
<organism evidence="2">
    <name type="scientific">hydrothermal vent metagenome</name>
    <dbReference type="NCBI Taxonomy" id="652676"/>
    <lineage>
        <taxon>unclassified sequences</taxon>
        <taxon>metagenomes</taxon>
        <taxon>ecological metagenomes</taxon>
    </lineage>
</organism>
<protein>
    <submittedName>
        <fullName evidence="2">Uncharacterized protein</fullName>
    </submittedName>
</protein>
<keyword evidence="1" id="KW-1133">Transmembrane helix</keyword>
<gene>
    <name evidence="2" type="ORF">MNBD_GAMMA03-723</name>
</gene>
<keyword evidence="1" id="KW-0812">Transmembrane</keyword>
<name>A0A3B0W1V3_9ZZZZ</name>
<feature type="transmembrane region" description="Helical" evidence="1">
    <location>
        <begin position="19"/>
        <end position="39"/>
    </location>
</feature>
<dbReference type="EMBL" id="UOFC01000017">
    <property type="protein sequence ID" value="VAW44697.1"/>
    <property type="molecule type" value="Genomic_DNA"/>
</dbReference>
<accession>A0A3B0W1V3</accession>
<sequence>MGWVSLVTRFKFLLPKEDLADCSVLLACSMLTYCLIITFSFLANNPNELSTQLLIKPEFIYTCTLYVATLVAFDIAGS</sequence>
<evidence type="ECO:0000313" key="2">
    <source>
        <dbReference type="EMBL" id="VAW44697.1"/>
    </source>
</evidence>
<proteinExistence type="predicted"/>
<evidence type="ECO:0000256" key="1">
    <source>
        <dbReference type="SAM" id="Phobius"/>
    </source>
</evidence>
<dbReference type="AlphaFoldDB" id="A0A3B0W1V3"/>